<dbReference type="InterPro" id="IPR036097">
    <property type="entry name" value="HisK_dim/P_sf"/>
</dbReference>
<dbReference type="Proteomes" id="UP000325289">
    <property type="component" value="Unassembled WGS sequence"/>
</dbReference>
<dbReference type="InterPro" id="IPR036890">
    <property type="entry name" value="HATPase_C_sf"/>
</dbReference>
<dbReference type="SUPFAM" id="SSF55874">
    <property type="entry name" value="ATPase domain of HSP90 chaperone/DNA topoisomerase II/histidine kinase"/>
    <property type="match status" value="1"/>
</dbReference>
<dbReference type="EMBL" id="FOMS01000002">
    <property type="protein sequence ID" value="SFD68073.1"/>
    <property type="molecule type" value="Genomic_DNA"/>
</dbReference>
<feature type="transmembrane region" description="Helical" evidence="11">
    <location>
        <begin position="57"/>
        <end position="78"/>
    </location>
</feature>
<keyword evidence="14" id="KW-1185">Reference proteome</keyword>
<dbReference type="PANTHER" id="PTHR44936">
    <property type="entry name" value="SENSOR PROTEIN CREC"/>
    <property type="match status" value="1"/>
</dbReference>
<feature type="domain" description="Histidine kinase" evidence="12">
    <location>
        <begin position="224"/>
        <end position="438"/>
    </location>
</feature>
<accession>A0A1I1UH42</accession>
<dbReference type="InterPro" id="IPR004358">
    <property type="entry name" value="Sig_transdc_His_kin-like_C"/>
</dbReference>
<dbReference type="InterPro" id="IPR003661">
    <property type="entry name" value="HisK_dim/P_dom"/>
</dbReference>
<evidence type="ECO:0000313" key="14">
    <source>
        <dbReference type="Proteomes" id="UP000325289"/>
    </source>
</evidence>
<keyword evidence="11" id="KW-0812">Transmembrane</keyword>
<dbReference type="InterPro" id="IPR003594">
    <property type="entry name" value="HATPase_dom"/>
</dbReference>
<evidence type="ECO:0000256" key="6">
    <source>
        <dbReference type="ARBA" id="ARBA00022679"/>
    </source>
</evidence>
<dbReference type="PROSITE" id="PS50109">
    <property type="entry name" value="HIS_KIN"/>
    <property type="match status" value="1"/>
</dbReference>
<feature type="transmembrane region" description="Helical" evidence="11">
    <location>
        <begin position="168"/>
        <end position="188"/>
    </location>
</feature>
<dbReference type="GO" id="GO:0000155">
    <property type="term" value="F:phosphorelay sensor kinase activity"/>
    <property type="evidence" value="ECO:0007669"/>
    <property type="project" value="InterPro"/>
</dbReference>
<evidence type="ECO:0000256" key="8">
    <source>
        <dbReference type="ARBA" id="ARBA00022777"/>
    </source>
</evidence>
<dbReference type="Gene3D" id="3.30.565.10">
    <property type="entry name" value="Histidine kinase-like ATPase, C-terminal domain"/>
    <property type="match status" value="1"/>
</dbReference>
<evidence type="ECO:0000256" key="11">
    <source>
        <dbReference type="SAM" id="Phobius"/>
    </source>
</evidence>
<dbReference type="PRINTS" id="PR00344">
    <property type="entry name" value="BCTRLSENSOR"/>
</dbReference>
<dbReference type="CDD" id="cd00082">
    <property type="entry name" value="HisKA"/>
    <property type="match status" value="1"/>
</dbReference>
<keyword evidence="11" id="KW-1133">Transmembrane helix</keyword>
<dbReference type="OrthoDB" id="9785252at2"/>
<dbReference type="NCBIfam" id="NF033792">
    <property type="entry name" value="ActS_PrrB_HisK"/>
    <property type="match status" value="1"/>
</dbReference>
<evidence type="ECO:0000259" key="12">
    <source>
        <dbReference type="PROSITE" id="PS50109"/>
    </source>
</evidence>
<dbReference type="NCBIfam" id="NF045988">
    <property type="entry name" value="HisKinRegBRhodob"/>
    <property type="match status" value="1"/>
</dbReference>
<keyword evidence="6" id="KW-0808">Transferase</keyword>
<keyword evidence="7" id="KW-0547">Nucleotide-binding</keyword>
<evidence type="ECO:0000256" key="4">
    <source>
        <dbReference type="ARBA" id="ARBA00022475"/>
    </source>
</evidence>
<feature type="region of interest" description="Disordered" evidence="10">
    <location>
        <begin position="450"/>
        <end position="475"/>
    </location>
</feature>
<sequence>MSESAVIPGGEPHLLDHGRQRNAIRLRTMILLRWFAIAGQLVAIILAQRIYDLQLEMGLCFLAVGVSVAGNLVAMLVFPETKRLSEPENFLMITFDVLQLCFLLFLTGGLHNPFSLLVLAPVTVSAAVLRLRSTILLNAMAFVLVTVLVFWHLPLVTDGGEVLRIPDLFVFGQWIATSIALVFISIYARRLTSEMHAMQEALAATQMALARAQQLKDLGGVVAAAAHELGTPLATIKLTSSELVEELADRPDLREDAELIRGQADRCRDILRAMGRAGSDDLQTRQAPLEAVIREAAEPHMRRGKLLHIEASGDGGSPQPHIQRRPEIIHGLRNLVQNAVDFARANVWVEALWTDDTIAVRILDDGRGFPPQLLGRIGDPFVRMRRAGPEPRERPEYEGMGLGLFIAKTLLERTGAELSFANGSEHGTETSAPVRRGAIVEVVWPRERIAPPRPRATGAAEETPPERERQRISAA</sequence>
<feature type="transmembrane region" description="Helical" evidence="11">
    <location>
        <begin position="30"/>
        <end position="51"/>
    </location>
</feature>
<gene>
    <name evidence="13" type="ORF">SAMN04515678_102257</name>
</gene>
<dbReference type="SMART" id="SM00387">
    <property type="entry name" value="HATPase_c"/>
    <property type="match status" value="1"/>
</dbReference>
<evidence type="ECO:0000256" key="3">
    <source>
        <dbReference type="ARBA" id="ARBA00012438"/>
    </source>
</evidence>
<comment type="catalytic activity">
    <reaction evidence="1">
        <text>ATP + protein L-histidine = ADP + protein N-phospho-L-histidine.</text>
        <dbReference type="EC" id="2.7.13.3"/>
    </reaction>
</comment>
<dbReference type="GO" id="GO:0005524">
    <property type="term" value="F:ATP binding"/>
    <property type="evidence" value="ECO:0007669"/>
    <property type="project" value="UniProtKB-KW"/>
</dbReference>
<evidence type="ECO:0000256" key="10">
    <source>
        <dbReference type="SAM" id="MobiDB-lite"/>
    </source>
</evidence>
<feature type="transmembrane region" description="Helical" evidence="11">
    <location>
        <begin position="136"/>
        <end position="156"/>
    </location>
</feature>
<evidence type="ECO:0000256" key="9">
    <source>
        <dbReference type="ARBA" id="ARBA00022840"/>
    </source>
</evidence>
<dbReference type="SUPFAM" id="SSF47384">
    <property type="entry name" value="Homodimeric domain of signal transducing histidine kinase"/>
    <property type="match status" value="1"/>
</dbReference>
<keyword evidence="11" id="KW-0472">Membrane</keyword>
<comment type="subcellular location">
    <subcellularLocation>
        <location evidence="2">Cell membrane</location>
        <topology evidence="2">Multi-pass membrane protein</topology>
    </subcellularLocation>
</comment>
<dbReference type="InterPro" id="IPR047770">
    <property type="entry name" value="RegB"/>
</dbReference>
<dbReference type="RefSeq" id="WP_149754654.1">
    <property type="nucleotide sequence ID" value="NZ_FOMS01000002.1"/>
</dbReference>
<evidence type="ECO:0000313" key="13">
    <source>
        <dbReference type="EMBL" id="SFD68073.1"/>
    </source>
</evidence>
<dbReference type="SMART" id="SM00388">
    <property type="entry name" value="HisKA"/>
    <property type="match status" value="1"/>
</dbReference>
<keyword evidence="8 13" id="KW-0418">Kinase</keyword>
<proteinExistence type="predicted"/>
<dbReference type="Gene3D" id="1.10.287.130">
    <property type="match status" value="1"/>
</dbReference>
<protein>
    <recommendedName>
        <fullName evidence="3">histidine kinase</fullName>
        <ecNumber evidence="3">2.7.13.3</ecNumber>
    </recommendedName>
</protein>
<evidence type="ECO:0000256" key="2">
    <source>
        <dbReference type="ARBA" id="ARBA00004651"/>
    </source>
</evidence>
<dbReference type="InterPro" id="IPR050980">
    <property type="entry name" value="2C_sensor_his_kinase"/>
</dbReference>
<dbReference type="PANTHER" id="PTHR44936:SF10">
    <property type="entry name" value="SENSOR PROTEIN RSTB"/>
    <property type="match status" value="1"/>
</dbReference>
<evidence type="ECO:0000256" key="7">
    <source>
        <dbReference type="ARBA" id="ARBA00022741"/>
    </source>
</evidence>
<organism evidence="13 14">
    <name type="scientific">Roseivivax sediminis</name>
    <dbReference type="NCBI Taxonomy" id="936889"/>
    <lineage>
        <taxon>Bacteria</taxon>
        <taxon>Pseudomonadati</taxon>
        <taxon>Pseudomonadota</taxon>
        <taxon>Alphaproteobacteria</taxon>
        <taxon>Rhodobacterales</taxon>
        <taxon>Roseobacteraceae</taxon>
        <taxon>Roseivivax</taxon>
    </lineage>
</organism>
<dbReference type="Pfam" id="PF25323">
    <property type="entry name" value="6TM_PilS"/>
    <property type="match status" value="1"/>
</dbReference>
<evidence type="ECO:0000256" key="1">
    <source>
        <dbReference type="ARBA" id="ARBA00000085"/>
    </source>
</evidence>
<name>A0A1I1UH42_9RHOB</name>
<evidence type="ECO:0000256" key="5">
    <source>
        <dbReference type="ARBA" id="ARBA00022553"/>
    </source>
</evidence>
<keyword evidence="5" id="KW-0597">Phosphoprotein</keyword>
<feature type="compositionally biased region" description="Basic and acidic residues" evidence="10">
    <location>
        <begin position="464"/>
        <end position="475"/>
    </location>
</feature>
<keyword evidence="9" id="KW-0067">ATP-binding</keyword>
<dbReference type="Pfam" id="PF02518">
    <property type="entry name" value="HATPase_c"/>
    <property type="match status" value="1"/>
</dbReference>
<dbReference type="GO" id="GO:0005886">
    <property type="term" value="C:plasma membrane"/>
    <property type="evidence" value="ECO:0007669"/>
    <property type="project" value="UniProtKB-SubCell"/>
</dbReference>
<dbReference type="EC" id="2.7.13.3" evidence="3"/>
<dbReference type="AlphaFoldDB" id="A0A1I1UH42"/>
<dbReference type="InterPro" id="IPR005467">
    <property type="entry name" value="His_kinase_dom"/>
</dbReference>
<keyword evidence="4" id="KW-1003">Cell membrane</keyword>
<reference evidence="13 14" key="1">
    <citation type="submission" date="2016-10" db="EMBL/GenBank/DDBJ databases">
        <authorList>
            <person name="Varghese N."/>
            <person name="Submissions S."/>
        </authorList>
    </citation>
    <scope>NUCLEOTIDE SEQUENCE [LARGE SCALE GENOMIC DNA]</scope>
    <source>
        <strain evidence="14">YIM D21,KCTC 23444,ACCC 10710</strain>
    </source>
</reference>
<dbReference type="Pfam" id="PF00512">
    <property type="entry name" value="HisKA"/>
    <property type="match status" value="1"/>
</dbReference>